<dbReference type="EMBL" id="BSXV01000601">
    <property type="protein sequence ID" value="GME89807.1"/>
    <property type="molecule type" value="Genomic_DNA"/>
</dbReference>
<evidence type="ECO:0000313" key="2">
    <source>
        <dbReference type="Proteomes" id="UP001165101"/>
    </source>
</evidence>
<gene>
    <name evidence="1" type="ORF">Cboi01_000156600</name>
</gene>
<accession>A0ACB5TK22</accession>
<keyword evidence="2" id="KW-1185">Reference proteome</keyword>
<organism evidence="1 2">
    <name type="scientific">Candida boidinii</name>
    <name type="common">Yeast</name>
    <dbReference type="NCBI Taxonomy" id="5477"/>
    <lineage>
        <taxon>Eukaryota</taxon>
        <taxon>Fungi</taxon>
        <taxon>Dikarya</taxon>
        <taxon>Ascomycota</taxon>
        <taxon>Saccharomycotina</taxon>
        <taxon>Pichiomycetes</taxon>
        <taxon>Pichiales</taxon>
        <taxon>Pichiaceae</taxon>
        <taxon>Ogataea</taxon>
        <taxon>Ogataea/Candida clade</taxon>
    </lineage>
</organism>
<proteinExistence type="predicted"/>
<dbReference type="Proteomes" id="UP001165101">
    <property type="component" value="Unassembled WGS sequence"/>
</dbReference>
<comment type="caution">
    <text evidence="1">The sequence shown here is derived from an EMBL/GenBank/DDBJ whole genome shotgun (WGS) entry which is preliminary data.</text>
</comment>
<name>A0ACB5TK22_CANBO</name>
<sequence length="667" mass="76032">MQFMNLISNLQLVVIFSLINSINCKLHTFHYSASWINANPDGLKERPIISFNGTWPLPALEFEKGDTVNLYLHNGLENKSTSLHFHGLFQNGTTWMDGAEMISQCPIPPGETFLYNFTLDQSGTYWYHSHSGSQYSDGLRGSVVVHDKEIESLYEYDHDLTVTLSDWYHDESDILVKKQLTRYNPTGAEPVPQNLLFMDKRDVSINVEKNQTYLMRFINMGIMVSQFISFEDHDFEIVEIDGVFVKPQRASMIYLAVGQRVSILLKTKNDPSKNYAIIQAMDTAMLDVQPDDLQVVSINYLSYSNDFENSKPDKSYYDIDNYEPFDDFYLTPIIETPILTDPDYQILVDVEMENLGDGINYAFFNNISYKSPKVPSLLTALSSPDDFTLNSKIYGSNTNSFILNPDEVIEIVINNKDDNKHPFHLHGHQFQTIYRSDKFEEPVTFDPNDKSQNNTARDYPSSRDTVVVNGNGYLVIRFKSDNPGVWIFHCHLDFHLEQGLALTIIESPLEIKKQLHNSLDGKLPDDYLSICRISNTPLFGNAAGNSGKDWLNLHGENKQPDPLPEGFTLKGYIALFISTIIALLGLKSIYDYGMDDVKLSDKGDLAVVVSEREFIDKLSSKLTTTKEKWSNDNNISLKNQYNKSQVESLLDELKDLNNTLTELESLR</sequence>
<reference evidence="1" key="1">
    <citation type="submission" date="2023-04" db="EMBL/GenBank/DDBJ databases">
        <title>Candida boidinii NBRC 1967.</title>
        <authorList>
            <person name="Ichikawa N."/>
            <person name="Sato H."/>
            <person name="Tonouchi N."/>
        </authorList>
    </citation>
    <scope>NUCLEOTIDE SEQUENCE</scope>
    <source>
        <strain evidence="1">NBRC 1967</strain>
    </source>
</reference>
<evidence type="ECO:0000313" key="1">
    <source>
        <dbReference type="EMBL" id="GME89807.1"/>
    </source>
</evidence>
<protein>
    <submittedName>
        <fullName evidence="1">Unnamed protein product</fullName>
    </submittedName>
</protein>